<feature type="binding site" evidence="6">
    <location>
        <position position="335"/>
    </location>
    <ligand>
        <name>substrate</name>
    </ligand>
</feature>
<keyword evidence="10" id="KW-1185">Reference proteome</keyword>
<dbReference type="GO" id="GO:0009051">
    <property type="term" value="P:pentose-phosphate shunt, oxidative branch"/>
    <property type="evidence" value="ECO:0007669"/>
    <property type="project" value="TreeGrafter"/>
</dbReference>
<name>A0A9Q9MHQ6_9ACTN</name>
<evidence type="ECO:0000313" key="9">
    <source>
        <dbReference type="EMBL" id="UWZ50262.1"/>
    </source>
</evidence>
<evidence type="ECO:0000256" key="1">
    <source>
        <dbReference type="ARBA" id="ARBA00004937"/>
    </source>
</evidence>
<reference evidence="9" key="1">
    <citation type="submission" date="2021-04" db="EMBL/GenBank/DDBJ databases">
        <title>Dactylosporangium aurantiacum NRRL B-8018 full assembly.</title>
        <authorList>
            <person name="Hartkoorn R.C."/>
            <person name="Beaudoing E."/>
            <person name="Hot D."/>
        </authorList>
    </citation>
    <scope>NUCLEOTIDE SEQUENCE</scope>
    <source>
        <strain evidence="9">NRRL B-8018</strain>
    </source>
</reference>
<evidence type="ECO:0000256" key="2">
    <source>
        <dbReference type="ARBA" id="ARBA00022526"/>
    </source>
</evidence>
<evidence type="ECO:0000259" key="8">
    <source>
        <dbReference type="Pfam" id="PF02781"/>
    </source>
</evidence>
<proteinExistence type="inferred from homology"/>
<evidence type="ECO:0000256" key="6">
    <source>
        <dbReference type="HAMAP-Rule" id="MF_00966"/>
    </source>
</evidence>
<dbReference type="RefSeq" id="WP_052388560.1">
    <property type="nucleotide sequence ID" value="NZ_CP073767.1"/>
</dbReference>
<dbReference type="Gene3D" id="3.30.360.10">
    <property type="entry name" value="Dihydrodipicolinate Reductase, domain 2"/>
    <property type="match status" value="1"/>
</dbReference>
<dbReference type="EC" id="1.1.1.49" evidence="6"/>
<evidence type="ECO:0000256" key="5">
    <source>
        <dbReference type="ARBA" id="ARBA00023277"/>
    </source>
</evidence>
<dbReference type="KEGG" id="daur:Daura_25785"/>
<comment type="caution">
    <text evidence="6">Lacks conserved residue(s) required for the propagation of feature annotation.</text>
</comment>
<dbReference type="InterPro" id="IPR036291">
    <property type="entry name" value="NAD(P)-bd_dom_sf"/>
</dbReference>
<dbReference type="NCBIfam" id="NF009492">
    <property type="entry name" value="PRK12853.1-3"/>
    <property type="match status" value="1"/>
</dbReference>
<feature type="binding site" evidence="6">
    <location>
        <position position="231"/>
    </location>
    <ligand>
        <name>substrate</name>
    </ligand>
</feature>
<dbReference type="InterPro" id="IPR022674">
    <property type="entry name" value="G6P_DH_NAD-bd"/>
</dbReference>
<keyword evidence="3 6" id="KW-0521">NADP</keyword>
<feature type="binding site" evidence="6">
    <location>
        <position position="212"/>
    </location>
    <ligand>
        <name>substrate</name>
    </ligand>
</feature>
<feature type="domain" description="Glucose-6-phosphate dehydrogenase C-terminal" evidence="8">
    <location>
        <begin position="187"/>
        <end position="461"/>
    </location>
</feature>
<feature type="binding site" evidence="6">
    <location>
        <position position="144"/>
    </location>
    <ligand>
        <name>NADP(+)</name>
        <dbReference type="ChEBI" id="CHEBI:58349"/>
    </ligand>
</feature>
<feature type="binding site" evidence="6">
    <location>
        <begin position="93"/>
        <end position="94"/>
    </location>
    <ligand>
        <name>NADP(+)</name>
        <dbReference type="ChEBI" id="CHEBI:58349"/>
    </ligand>
</feature>
<dbReference type="PRINTS" id="PR00079">
    <property type="entry name" value="G6PDHDRGNASE"/>
</dbReference>
<sequence length="462" mass="49666">MSLASIDKNSGGPPPTLLILGAGGDLTARLLLPGLAGLLAHGGGAGLTLIGCGTDDWTDAQWREHATGAVAGSAGGDRRVTEVIARSRYRKADVTEPAELTRLLGECDGVPVLYFALPPAVTVRACQALTGIDVPDGTRLVLEKPFGTDEGSAADLNTLLNRIVPEQQIFRVDHFLGMSTVLNILGLRFANRVIEPLLHNGHVERVEVVFDEDLGLEGRAGYYDRAGALVDMVQSHLLQVLALLTMEPPATLTAGDLRDQKSLVLRATRVWQDDPVRSSRRAQYTAGTIGSRRFPAYRSEPGIPPDSTTETLAEVVLTVDTWRWAGVPFLLRSGKALGRPRKEVVVTFRPPPKVPGGFTGHDRPDRLRIGLRPDRLRLDLNLNGPGDPSRLDPATLGADFGAGDLLPYGEVLDGVLTGDPTLSVRGDTAVQCWRIIRPVLDAWRAGRVPLQTYPAGSDGPER</sequence>
<evidence type="ECO:0000256" key="4">
    <source>
        <dbReference type="ARBA" id="ARBA00023002"/>
    </source>
</evidence>
<comment type="catalytic activity">
    <reaction evidence="6">
        <text>D-glucose 6-phosphate + NADP(+) = 6-phospho-D-glucono-1,5-lactone + NADPH + H(+)</text>
        <dbReference type="Rhea" id="RHEA:15841"/>
        <dbReference type="ChEBI" id="CHEBI:15378"/>
        <dbReference type="ChEBI" id="CHEBI:57783"/>
        <dbReference type="ChEBI" id="CHEBI:57955"/>
        <dbReference type="ChEBI" id="CHEBI:58349"/>
        <dbReference type="ChEBI" id="CHEBI:61548"/>
        <dbReference type="EC" id="1.1.1.49"/>
    </reaction>
</comment>
<dbReference type="GO" id="GO:0050661">
    <property type="term" value="F:NADP binding"/>
    <property type="evidence" value="ECO:0007669"/>
    <property type="project" value="UniProtKB-UniRule"/>
</dbReference>
<protein>
    <recommendedName>
        <fullName evidence="6">Glucose-6-phosphate 1-dehydrogenase</fullName>
        <shortName evidence="6">G6PD</shortName>
        <ecNumber evidence="6">1.1.1.49</ecNumber>
    </recommendedName>
</protein>
<dbReference type="PANTHER" id="PTHR23429">
    <property type="entry name" value="GLUCOSE-6-PHOSPHATE 1-DEHYDROGENASE G6PD"/>
    <property type="match status" value="1"/>
</dbReference>
<dbReference type="AlphaFoldDB" id="A0A9Q9MHQ6"/>
<dbReference type="Pfam" id="PF02781">
    <property type="entry name" value="G6PD_C"/>
    <property type="match status" value="1"/>
</dbReference>
<dbReference type="InterPro" id="IPR001282">
    <property type="entry name" value="G6P_DH"/>
</dbReference>
<dbReference type="PIRSF" id="PIRSF000110">
    <property type="entry name" value="G6PD"/>
    <property type="match status" value="1"/>
</dbReference>
<dbReference type="GO" id="GO:0005829">
    <property type="term" value="C:cytosol"/>
    <property type="evidence" value="ECO:0007669"/>
    <property type="project" value="TreeGrafter"/>
</dbReference>
<keyword evidence="4 6" id="KW-0560">Oxidoreductase</keyword>
<dbReference type="Gene3D" id="3.40.50.720">
    <property type="entry name" value="NAD(P)-binding Rossmann-like Domain"/>
    <property type="match status" value="1"/>
</dbReference>
<accession>A0A9Q9MHQ6</accession>
<evidence type="ECO:0000259" key="7">
    <source>
        <dbReference type="Pfam" id="PF00479"/>
    </source>
</evidence>
<feature type="active site" description="Proton acceptor" evidence="6">
    <location>
        <position position="236"/>
    </location>
</feature>
<dbReference type="GO" id="GO:0004345">
    <property type="term" value="F:glucose-6-phosphate dehydrogenase activity"/>
    <property type="evidence" value="ECO:0007669"/>
    <property type="project" value="UniProtKB-UniRule"/>
</dbReference>
<dbReference type="SUPFAM" id="SSF55347">
    <property type="entry name" value="Glyceraldehyde-3-phosphate dehydrogenase-like, C-terminal domain"/>
    <property type="match status" value="1"/>
</dbReference>
<dbReference type="Proteomes" id="UP001058003">
    <property type="component" value="Chromosome"/>
</dbReference>
<dbReference type="InterPro" id="IPR022675">
    <property type="entry name" value="G6P_DH_C"/>
</dbReference>
<comment type="function">
    <text evidence="6">Catalyzes the oxidation of glucose 6-phosphate to 6-phosphogluconolactone.</text>
</comment>
<keyword evidence="2 6" id="KW-0313">Glucose metabolism</keyword>
<evidence type="ECO:0000256" key="3">
    <source>
        <dbReference type="ARBA" id="ARBA00022857"/>
    </source>
</evidence>
<dbReference type="PANTHER" id="PTHR23429:SF0">
    <property type="entry name" value="GLUCOSE-6-PHOSPHATE 1-DEHYDROGENASE"/>
    <property type="match status" value="1"/>
</dbReference>
<dbReference type="OrthoDB" id="9802739at2"/>
<dbReference type="SUPFAM" id="SSF51735">
    <property type="entry name" value="NAD(P)-binding Rossmann-fold domains"/>
    <property type="match status" value="1"/>
</dbReference>
<dbReference type="HAMAP" id="MF_00966">
    <property type="entry name" value="G6PD"/>
    <property type="match status" value="1"/>
</dbReference>
<dbReference type="EMBL" id="CP073767">
    <property type="protein sequence ID" value="UWZ50262.1"/>
    <property type="molecule type" value="Genomic_DNA"/>
</dbReference>
<dbReference type="GO" id="GO:0006006">
    <property type="term" value="P:glucose metabolic process"/>
    <property type="evidence" value="ECO:0007669"/>
    <property type="project" value="UniProtKB-KW"/>
</dbReference>
<organism evidence="9 10">
    <name type="scientific">Dactylosporangium aurantiacum</name>
    <dbReference type="NCBI Taxonomy" id="35754"/>
    <lineage>
        <taxon>Bacteria</taxon>
        <taxon>Bacillati</taxon>
        <taxon>Actinomycetota</taxon>
        <taxon>Actinomycetes</taxon>
        <taxon>Micromonosporales</taxon>
        <taxon>Micromonosporaceae</taxon>
        <taxon>Dactylosporangium</taxon>
    </lineage>
</organism>
<feature type="domain" description="Glucose-6-phosphate dehydrogenase NAD-binding" evidence="7">
    <location>
        <begin position="19"/>
        <end position="183"/>
    </location>
</feature>
<comment type="similarity">
    <text evidence="6">Belongs to the glucose-6-phosphate dehydrogenase family.</text>
</comment>
<keyword evidence="5 6" id="KW-0119">Carbohydrate metabolism</keyword>
<comment type="pathway">
    <text evidence="1 6">Carbohydrate degradation; pentose phosphate pathway; D-ribulose 5-phosphate from D-glucose 6-phosphate (oxidative stage): step 1/3.</text>
</comment>
<gene>
    <name evidence="6" type="primary">zwf</name>
    <name evidence="9" type="ORF">Daura_25785</name>
</gene>
<feature type="binding site" evidence="6">
    <location>
        <position position="174"/>
    </location>
    <ligand>
        <name>substrate</name>
    </ligand>
</feature>
<dbReference type="Pfam" id="PF00479">
    <property type="entry name" value="G6PD_N"/>
    <property type="match status" value="1"/>
</dbReference>
<evidence type="ECO:0000313" key="10">
    <source>
        <dbReference type="Proteomes" id="UP001058003"/>
    </source>
</evidence>